<keyword evidence="1" id="KW-0812">Transmembrane</keyword>
<keyword evidence="2" id="KW-0732">Signal</keyword>
<reference evidence="3 4" key="1">
    <citation type="submission" date="2024-04" db="EMBL/GenBank/DDBJ databases">
        <title>Novel Shewanella species isolated from Baltic Sea sediments.</title>
        <authorList>
            <person name="Martin-Rodriguez A.J."/>
            <person name="Fernandez-Juarez V."/>
            <person name="Valeriano V.D."/>
            <person name="Mihindukulasooriya I."/>
            <person name="Ceresnova L."/>
            <person name="Joffre E."/>
            <person name="Jensie-Markopoulos S."/>
            <person name="Moore E.R.B."/>
            <person name="Sjoling A."/>
        </authorList>
    </citation>
    <scope>NUCLEOTIDE SEQUENCE [LARGE SCALE GENOMIC DNA]</scope>
    <source>
        <strain evidence="3 4">VAX-SP0-0CM-1</strain>
    </source>
</reference>
<dbReference type="Proteomes" id="UP001489333">
    <property type="component" value="Unassembled WGS sequence"/>
</dbReference>
<organism evidence="3 4">
    <name type="scientific">Shewanella vaxholmensis</name>
    <dbReference type="NCBI Taxonomy" id="3063535"/>
    <lineage>
        <taxon>Bacteria</taxon>
        <taxon>Pseudomonadati</taxon>
        <taxon>Pseudomonadota</taxon>
        <taxon>Gammaproteobacteria</taxon>
        <taxon>Alteromonadales</taxon>
        <taxon>Shewanellaceae</taxon>
        <taxon>Shewanella</taxon>
    </lineage>
</organism>
<dbReference type="EMBL" id="JBCHKU010000034">
    <property type="protein sequence ID" value="MEM6250713.1"/>
    <property type="molecule type" value="Genomic_DNA"/>
</dbReference>
<evidence type="ECO:0000256" key="2">
    <source>
        <dbReference type="SAM" id="SignalP"/>
    </source>
</evidence>
<evidence type="ECO:0000313" key="3">
    <source>
        <dbReference type="EMBL" id="MEM6250713.1"/>
    </source>
</evidence>
<evidence type="ECO:0000313" key="4">
    <source>
        <dbReference type="Proteomes" id="UP001489333"/>
    </source>
</evidence>
<dbReference type="InterPro" id="IPR007039">
    <property type="entry name" value="TrbC/VirB2"/>
</dbReference>
<accession>A0ABU9UWS7</accession>
<proteinExistence type="predicted"/>
<comment type="caution">
    <text evidence="3">The sequence shown here is derived from an EMBL/GenBank/DDBJ whole genome shotgun (WGS) entry which is preliminary data.</text>
</comment>
<feature type="transmembrane region" description="Helical" evidence="1">
    <location>
        <begin position="77"/>
        <end position="100"/>
    </location>
</feature>
<feature type="signal peptide" evidence="2">
    <location>
        <begin position="1"/>
        <end position="25"/>
    </location>
</feature>
<sequence>MQKVPFAFFTIFTLMMIFIPDLAHASSSTGMPWENPLLKVVNSITGPLAFGISVVAVCCATWPLAFGGELTTFAKTALYIALAISFSVFAVNILSSLFGISSTLVK</sequence>
<keyword evidence="1" id="KW-1133">Transmembrane helix</keyword>
<feature type="transmembrane region" description="Helical" evidence="1">
    <location>
        <begin position="44"/>
        <end position="65"/>
    </location>
</feature>
<evidence type="ECO:0000256" key="1">
    <source>
        <dbReference type="SAM" id="Phobius"/>
    </source>
</evidence>
<feature type="chain" id="PRO_5046160077" evidence="2">
    <location>
        <begin position="26"/>
        <end position="106"/>
    </location>
</feature>
<keyword evidence="1" id="KW-0472">Membrane</keyword>
<gene>
    <name evidence="3" type="ORF">AAGS29_19130</name>
</gene>
<keyword evidence="4" id="KW-1185">Reference proteome</keyword>
<protein>
    <submittedName>
        <fullName evidence="3">TrbC/VirB2 family protein</fullName>
    </submittedName>
</protein>
<name>A0ABU9UWS7_9GAMM</name>
<dbReference type="RefSeq" id="WP_012198009.1">
    <property type="nucleotide sequence ID" value="NZ_JBCHKU010000034.1"/>
</dbReference>
<dbReference type="Pfam" id="PF04956">
    <property type="entry name" value="TrbC"/>
    <property type="match status" value="1"/>
</dbReference>